<dbReference type="SUPFAM" id="SSF53335">
    <property type="entry name" value="S-adenosyl-L-methionine-dependent methyltransferases"/>
    <property type="match status" value="1"/>
</dbReference>
<name>A0ABP8UCU3_9ACTN</name>
<keyword evidence="3" id="KW-1185">Reference proteome</keyword>
<dbReference type="Proteomes" id="UP001501442">
    <property type="component" value="Unassembled WGS sequence"/>
</dbReference>
<protein>
    <recommendedName>
        <fullName evidence="1">Methyltransferase domain-containing protein</fullName>
    </recommendedName>
</protein>
<evidence type="ECO:0000259" key="1">
    <source>
        <dbReference type="Pfam" id="PF13649"/>
    </source>
</evidence>
<reference evidence="3" key="1">
    <citation type="journal article" date="2019" name="Int. J. Syst. Evol. Microbiol.">
        <title>The Global Catalogue of Microorganisms (GCM) 10K type strain sequencing project: providing services to taxonomists for standard genome sequencing and annotation.</title>
        <authorList>
            <consortium name="The Broad Institute Genomics Platform"/>
            <consortium name="The Broad Institute Genome Sequencing Center for Infectious Disease"/>
            <person name="Wu L."/>
            <person name="Ma J."/>
        </authorList>
    </citation>
    <scope>NUCLEOTIDE SEQUENCE [LARGE SCALE GENOMIC DNA]</scope>
    <source>
        <strain evidence="3">JCM 17939</strain>
    </source>
</reference>
<dbReference type="EMBL" id="BAABHK010000006">
    <property type="protein sequence ID" value="GAA4629179.1"/>
    <property type="molecule type" value="Genomic_DNA"/>
</dbReference>
<dbReference type="CDD" id="cd02440">
    <property type="entry name" value="AdoMet_MTases"/>
    <property type="match status" value="1"/>
</dbReference>
<sequence>MKPGLRVGHDLVLDGGAGAGPDGPPAGYGLGMPVLEISDLIGAWDPVTGERAPIVKREVIARLREAGHRRAVRIVERMPASGELLEPAAVDRLFVRVHTELQRLGEELHMARRFAELLAPLVAAARRAGASPLRIVDVGCGIGYVTRALAASGELGGDVELVGVDFNPVLVAEAARLAKDEGLTCRFVRGDAFDLTEPATLYISSGILHHFPAESLAGFFQAQDRPGTAGFVHYDIAATRLAPLGARVFHRARMREPLGRHDGVASAKRAHGDPVLLDAASQTTGMRVFLFEPIRHTNPFCASMRPVVGIRPELVEDVRRALGRRARGLVGADGVREGAGGVREAAGRVREAAGRVRDGADGGPEGAGR</sequence>
<comment type="caution">
    <text evidence="2">The sequence shown here is derived from an EMBL/GenBank/DDBJ whole genome shotgun (WGS) entry which is preliminary data.</text>
</comment>
<evidence type="ECO:0000313" key="2">
    <source>
        <dbReference type="EMBL" id="GAA4629179.1"/>
    </source>
</evidence>
<gene>
    <name evidence="2" type="ORF">GCM10023196_048830</name>
</gene>
<accession>A0ABP8UCU3</accession>
<proteinExistence type="predicted"/>
<dbReference type="InterPro" id="IPR029063">
    <property type="entry name" value="SAM-dependent_MTases_sf"/>
</dbReference>
<feature type="domain" description="Methyltransferase" evidence="1">
    <location>
        <begin position="135"/>
        <end position="221"/>
    </location>
</feature>
<dbReference type="Gene3D" id="3.40.50.150">
    <property type="entry name" value="Vaccinia Virus protein VP39"/>
    <property type="match status" value="1"/>
</dbReference>
<dbReference type="InterPro" id="IPR041698">
    <property type="entry name" value="Methyltransf_25"/>
</dbReference>
<evidence type="ECO:0000313" key="3">
    <source>
        <dbReference type="Proteomes" id="UP001501442"/>
    </source>
</evidence>
<dbReference type="Pfam" id="PF13649">
    <property type="entry name" value="Methyltransf_25"/>
    <property type="match status" value="1"/>
</dbReference>
<organism evidence="2 3">
    <name type="scientific">Actinoallomurus vinaceus</name>
    <dbReference type="NCBI Taxonomy" id="1080074"/>
    <lineage>
        <taxon>Bacteria</taxon>
        <taxon>Bacillati</taxon>
        <taxon>Actinomycetota</taxon>
        <taxon>Actinomycetes</taxon>
        <taxon>Streptosporangiales</taxon>
        <taxon>Thermomonosporaceae</taxon>
        <taxon>Actinoallomurus</taxon>
    </lineage>
</organism>